<evidence type="ECO:0000259" key="2">
    <source>
        <dbReference type="Pfam" id="PF12937"/>
    </source>
</evidence>
<evidence type="ECO:0000313" key="4">
    <source>
        <dbReference type="Proteomes" id="UP000077266"/>
    </source>
</evidence>
<protein>
    <recommendedName>
        <fullName evidence="2">F-box domain-containing protein</fullName>
    </recommendedName>
</protein>
<keyword evidence="1" id="KW-0175">Coiled coil</keyword>
<name>A0A165ZJ77_EXIGL</name>
<proteinExistence type="predicted"/>
<feature type="domain" description="F-box" evidence="2">
    <location>
        <begin position="57"/>
        <end position="107"/>
    </location>
</feature>
<dbReference type="AlphaFoldDB" id="A0A165ZJ77"/>
<dbReference type="InParanoid" id="A0A165ZJ77"/>
<dbReference type="Proteomes" id="UP000077266">
    <property type="component" value="Unassembled WGS sequence"/>
</dbReference>
<dbReference type="EMBL" id="KV426286">
    <property type="protein sequence ID" value="KZV83159.1"/>
    <property type="molecule type" value="Genomic_DNA"/>
</dbReference>
<feature type="non-terminal residue" evidence="3">
    <location>
        <position position="109"/>
    </location>
</feature>
<sequence length="109" mass="12037">MSYAPLPTAKELASTRARIAAQRVEIEGLEAQAARLREKANAVRHEMAANEAYIAPIRRLPFDVLAQIFVLCATALGASPQVLRTLSSVCRKWRDVTLATPRAWSKVVH</sequence>
<keyword evidence="4" id="KW-1185">Reference proteome</keyword>
<dbReference type="InterPro" id="IPR001810">
    <property type="entry name" value="F-box_dom"/>
</dbReference>
<feature type="coiled-coil region" evidence="1">
    <location>
        <begin position="12"/>
        <end position="46"/>
    </location>
</feature>
<organism evidence="3 4">
    <name type="scientific">Exidia glandulosa HHB12029</name>
    <dbReference type="NCBI Taxonomy" id="1314781"/>
    <lineage>
        <taxon>Eukaryota</taxon>
        <taxon>Fungi</taxon>
        <taxon>Dikarya</taxon>
        <taxon>Basidiomycota</taxon>
        <taxon>Agaricomycotina</taxon>
        <taxon>Agaricomycetes</taxon>
        <taxon>Auriculariales</taxon>
        <taxon>Exidiaceae</taxon>
        <taxon>Exidia</taxon>
    </lineage>
</organism>
<reference evidence="3 4" key="1">
    <citation type="journal article" date="2016" name="Mol. Biol. Evol.">
        <title>Comparative Genomics of Early-Diverging Mushroom-Forming Fungi Provides Insights into the Origins of Lignocellulose Decay Capabilities.</title>
        <authorList>
            <person name="Nagy L.G."/>
            <person name="Riley R."/>
            <person name="Tritt A."/>
            <person name="Adam C."/>
            <person name="Daum C."/>
            <person name="Floudas D."/>
            <person name="Sun H."/>
            <person name="Yadav J.S."/>
            <person name="Pangilinan J."/>
            <person name="Larsson K.H."/>
            <person name="Matsuura K."/>
            <person name="Barry K."/>
            <person name="Labutti K."/>
            <person name="Kuo R."/>
            <person name="Ohm R.A."/>
            <person name="Bhattacharya S.S."/>
            <person name="Shirouzu T."/>
            <person name="Yoshinaga Y."/>
            <person name="Martin F.M."/>
            <person name="Grigoriev I.V."/>
            <person name="Hibbett D.S."/>
        </authorList>
    </citation>
    <scope>NUCLEOTIDE SEQUENCE [LARGE SCALE GENOMIC DNA]</scope>
    <source>
        <strain evidence="3 4">HHB12029</strain>
    </source>
</reference>
<dbReference type="SUPFAM" id="SSF81383">
    <property type="entry name" value="F-box domain"/>
    <property type="match status" value="1"/>
</dbReference>
<evidence type="ECO:0000313" key="3">
    <source>
        <dbReference type="EMBL" id="KZV83159.1"/>
    </source>
</evidence>
<dbReference type="Pfam" id="PF12937">
    <property type="entry name" value="F-box-like"/>
    <property type="match status" value="1"/>
</dbReference>
<evidence type="ECO:0000256" key="1">
    <source>
        <dbReference type="SAM" id="Coils"/>
    </source>
</evidence>
<gene>
    <name evidence="3" type="ORF">EXIGLDRAFT_626069</name>
</gene>
<dbReference type="InterPro" id="IPR036047">
    <property type="entry name" value="F-box-like_dom_sf"/>
</dbReference>
<dbReference type="STRING" id="1314781.A0A165ZJ77"/>
<dbReference type="Gene3D" id="1.20.1280.50">
    <property type="match status" value="1"/>
</dbReference>
<accession>A0A165ZJ77</accession>
<dbReference type="OrthoDB" id="3269400at2759"/>